<dbReference type="GO" id="GO:0035435">
    <property type="term" value="P:phosphate ion transmembrane transport"/>
    <property type="evidence" value="ECO:0007669"/>
    <property type="project" value="TreeGrafter"/>
</dbReference>
<dbReference type="GeneID" id="96622923"/>
<proteinExistence type="predicted"/>
<feature type="transmembrane region" description="Helical" evidence="6">
    <location>
        <begin position="6"/>
        <end position="22"/>
    </location>
</feature>
<feature type="transmembrane region" description="Helical" evidence="6">
    <location>
        <begin position="311"/>
        <end position="332"/>
    </location>
</feature>
<keyword evidence="8" id="KW-1185">Reference proteome</keyword>
<feature type="transmembrane region" description="Helical" evidence="6">
    <location>
        <begin position="186"/>
        <end position="209"/>
    </location>
</feature>
<feature type="transmembrane region" description="Helical" evidence="6">
    <location>
        <begin position="215"/>
        <end position="238"/>
    </location>
</feature>
<accession>A0A7H2BEC8</accession>
<feature type="transmembrane region" description="Helical" evidence="6">
    <location>
        <begin position="79"/>
        <end position="99"/>
    </location>
</feature>
<evidence type="ECO:0000256" key="2">
    <source>
        <dbReference type="ARBA" id="ARBA00022448"/>
    </source>
</evidence>
<dbReference type="GO" id="GO:0016020">
    <property type="term" value="C:membrane"/>
    <property type="evidence" value="ECO:0007669"/>
    <property type="project" value="UniProtKB-SubCell"/>
</dbReference>
<keyword evidence="2" id="KW-0813">Transport</keyword>
<dbReference type="KEGG" id="rter:IDM49_01630"/>
<reference evidence="7 8" key="1">
    <citation type="submission" date="2020-09" db="EMBL/GenBank/DDBJ databases">
        <title>Investigation of environmental microbes.</title>
        <authorList>
            <person name="Ou Y."/>
            <person name="Kang Q."/>
        </authorList>
    </citation>
    <scope>NUCLEOTIDE SEQUENCE [LARGE SCALE GENOMIC DNA]</scope>
    <source>
        <strain evidence="7 8">KJZ-14</strain>
    </source>
</reference>
<feature type="transmembrane region" description="Helical" evidence="6">
    <location>
        <begin position="145"/>
        <end position="165"/>
    </location>
</feature>
<dbReference type="PANTHER" id="PTHR11101">
    <property type="entry name" value="PHOSPHATE TRANSPORTER"/>
    <property type="match status" value="1"/>
</dbReference>
<evidence type="ECO:0000256" key="4">
    <source>
        <dbReference type="ARBA" id="ARBA00022989"/>
    </source>
</evidence>
<evidence type="ECO:0000313" key="7">
    <source>
        <dbReference type="EMBL" id="QNV38024.1"/>
    </source>
</evidence>
<sequence length="336" mass="35240">MVLGLFISVLVLTAGYLFVIGFHDAPNALAVAVRSRALTAKRAVTISAIFNFIGVLLSGFALIGYTAHWVSVPVGPTGLATLATSLLAAILWNLLTWWLRMPSSSTHALLGGLMGAVWAAGAVGLESGGNFAPSFWTTVALPLLVSPIVVFLMAWLLVFPCYALIRRAYPRTVNNISRNVLSLSNSAISLGHGIEVGQKISVLVVLAYASAQMTLSSGTLSIAFIGMGAILAAGTLLGGWRIGRTFAERMVRIDPFRGAIAQIVTAGVMLFGGLALNAPLSSSHVAASSVLGAGVNQRFSAVSTPIVRQVLWTWIFTVPASFCLAAIFFLALSPVL</sequence>
<evidence type="ECO:0000256" key="5">
    <source>
        <dbReference type="ARBA" id="ARBA00023136"/>
    </source>
</evidence>
<keyword evidence="4 6" id="KW-1133">Transmembrane helix</keyword>
<dbReference type="EMBL" id="CP061539">
    <property type="protein sequence ID" value="QNV38024.1"/>
    <property type="molecule type" value="Genomic_DNA"/>
</dbReference>
<organism evidence="7 8">
    <name type="scientific">Rothia terrae</name>
    <dbReference type="NCBI Taxonomy" id="396015"/>
    <lineage>
        <taxon>Bacteria</taxon>
        <taxon>Bacillati</taxon>
        <taxon>Actinomycetota</taxon>
        <taxon>Actinomycetes</taxon>
        <taxon>Micrococcales</taxon>
        <taxon>Micrococcaceae</taxon>
        <taxon>Rothia</taxon>
    </lineage>
</organism>
<evidence type="ECO:0000256" key="1">
    <source>
        <dbReference type="ARBA" id="ARBA00004141"/>
    </source>
</evidence>
<dbReference type="AlphaFoldDB" id="A0A7H2BEC8"/>
<comment type="subcellular location">
    <subcellularLocation>
        <location evidence="1">Membrane</location>
        <topology evidence="1">Multi-pass membrane protein</topology>
    </subcellularLocation>
</comment>
<gene>
    <name evidence="7" type="ORF">IDM49_01630</name>
</gene>
<dbReference type="Pfam" id="PF01384">
    <property type="entry name" value="PHO4"/>
    <property type="match status" value="1"/>
</dbReference>
<dbReference type="PANTHER" id="PTHR11101:SF80">
    <property type="entry name" value="PHOSPHATE TRANSPORTER"/>
    <property type="match status" value="1"/>
</dbReference>
<dbReference type="RefSeq" id="WP_190724802.1">
    <property type="nucleotide sequence ID" value="NZ_CP061539.1"/>
</dbReference>
<keyword evidence="3 6" id="KW-0812">Transmembrane</keyword>
<feature type="transmembrane region" description="Helical" evidence="6">
    <location>
        <begin position="43"/>
        <end position="67"/>
    </location>
</feature>
<protein>
    <submittedName>
        <fullName evidence="7">Inorganic phosphate transporter</fullName>
    </submittedName>
</protein>
<dbReference type="InterPro" id="IPR001204">
    <property type="entry name" value="Phos_transporter"/>
</dbReference>
<keyword evidence="5 6" id="KW-0472">Membrane</keyword>
<dbReference type="GO" id="GO:0005315">
    <property type="term" value="F:phosphate transmembrane transporter activity"/>
    <property type="evidence" value="ECO:0007669"/>
    <property type="project" value="InterPro"/>
</dbReference>
<evidence type="ECO:0000313" key="8">
    <source>
        <dbReference type="Proteomes" id="UP000516404"/>
    </source>
</evidence>
<dbReference type="Proteomes" id="UP000516404">
    <property type="component" value="Chromosome"/>
</dbReference>
<feature type="transmembrane region" description="Helical" evidence="6">
    <location>
        <begin position="106"/>
        <end position="125"/>
    </location>
</feature>
<name>A0A7H2BEC8_9MICC</name>
<evidence type="ECO:0000256" key="3">
    <source>
        <dbReference type="ARBA" id="ARBA00022692"/>
    </source>
</evidence>
<evidence type="ECO:0000256" key="6">
    <source>
        <dbReference type="SAM" id="Phobius"/>
    </source>
</evidence>
<feature type="transmembrane region" description="Helical" evidence="6">
    <location>
        <begin position="259"/>
        <end position="280"/>
    </location>
</feature>